<dbReference type="SMART" id="SM00530">
    <property type="entry name" value="HTH_XRE"/>
    <property type="match status" value="1"/>
</dbReference>
<dbReference type="RefSeq" id="WP_127028842.1">
    <property type="nucleotide sequence ID" value="NZ_RYFG02000120.1"/>
</dbReference>
<gene>
    <name evidence="2" type="ORF">EKO24_020565</name>
</gene>
<keyword evidence="3" id="KW-1185">Reference proteome</keyword>
<dbReference type="CDD" id="cd00093">
    <property type="entry name" value="HTH_XRE"/>
    <property type="match status" value="1"/>
</dbReference>
<dbReference type="SUPFAM" id="SSF47413">
    <property type="entry name" value="lambda repressor-like DNA-binding domains"/>
    <property type="match status" value="1"/>
</dbReference>
<dbReference type="InterPro" id="IPR001387">
    <property type="entry name" value="Cro/C1-type_HTH"/>
</dbReference>
<evidence type="ECO:0000259" key="1">
    <source>
        <dbReference type="SMART" id="SM00530"/>
    </source>
</evidence>
<feature type="domain" description="HTH cro/C1-type" evidence="1">
    <location>
        <begin position="20"/>
        <end position="75"/>
    </location>
</feature>
<sequence>MNTITRKNRRSRNKTPEITRLLLVMDALGLKAADIASKTKISERTINNFIWSDTPIGAQLLRELHAQYGISIDWLLSGTGAMLLGQANEPAGVYEVTSSNDLRVQRMCAFIQELMSSASSDEQAWLETHFKFSMRQYQQMLAAQNHEQK</sequence>
<accession>A0ABY3C591</accession>
<dbReference type="Proteomes" id="UP000733744">
    <property type="component" value="Unassembled WGS sequence"/>
</dbReference>
<comment type="caution">
    <text evidence="2">The sequence shown here is derived from an EMBL/GenBank/DDBJ whole genome shotgun (WGS) entry which is preliminary data.</text>
</comment>
<organism evidence="2 3">
    <name type="scientific">Candidatus Methylobacter oryzae</name>
    <dbReference type="NCBI Taxonomy" id="2497749"/>
    <lineage>
        <taxon>Bacteria</taxon>
        <taxon>Pseudomonadati</taxon>
        <taxon>Pseudomonadota</taxon>
        <taxon>Gammaproteobacteria</taxon>
        <taxon>Methylococcales</taxon>
        <taxon>Methylococcaceae</taxon>
        <taxon>Methylobacter</taxon>
    </lineage>
</organism>
<evidence type="ECO:0000313" key="3">
    <source>
        <dbReference type="Proteomes" id="UP000733744"/>
    </source>
</evidence>
<evidence type="ECO:0000313" key="2">
    <source>
        <dbReference type="EMBL" id="TRW90015.1"/>
    </source>
</evidence>
<dbReference type="InterPro" id="IPR010982">
    <property type="entry name" value="Lambda_DNA-bd_dom_sf"/>
</dbReference>
<proteinExistence type="predicted"/>
<dbReference type="EMBL" id="RYFG02000120">
    <property type="protein sequence ID" value="TRW90015.1"/>
    <property type="molecule type" value="Genomic_DNA"/>
</dbReference>
<name>A0ABY3C591_9GAMM</name>
<reference evidence="2 3" key="1">
    <citation type="journal article" date="2019" name="Antonie Van Leeuwenhoek">
        <title>Description of 'Ca. Methylobacter oryzae' KRF1, a novel species from the environmentally important Methylobacter clade 2.</title>
        <authorList>
            <person name="Khatri K."/>
            <person name="Mohite J.A."/>
            <person name="Pandit P.S."/>
            <person name="Bahulikar R."/>
            <person name="Rahalkar M.C."/>
        </authorList>
    </citation>
    <scope>NUCLEOTIDE SEQUENCE [LARGE SCALE GENOMIC DNA]</scope>
    <source>
        <strain evidence="2 3">KRF1</strain>
    </source>
</reference>
<dbReference type="Gene3D" id="1.10.260.40">
    <property type="entry name" value="lambda repressor-like DNA-binding domains"/>
    <property type="match status" value="1"/>
</dbReference>
<protein>
    <submittedName>
        <fullName evidence="2">Helix-turn-helix transcriptional regulator</fullName>
    </submittedName>
</protein>